<dbReference type="EMBL" id="JADIND010000073">
    <property type="protein sequence ID" value="MBO8430391.1"/>
    <property type="molecule type" value="Genomic_DNA"/>
</dbReference>
<gene>
    <name evidence="2" type="ORF">IAC76_03315</name>
</gene>
<proteinExistence type="predicted"/>
<keyword evidence="1" id="KW-0472">Membrane</keyword>
<evidence type="ECO:0000313" key="3">
    <source>
        <dbReference type="Proteomes" id="UP000823632"/>
    </source>
</evidence>
<feature type="transmembrane region" description="Helical" evidence="1">
    <location>
        <begin position="36"/>
        <end position="55"/>
    </location>
</feature>
<evidence type="ECO:0000256" key="1">
    <source>
        <dbReference type="SAM" id="Phobius"/>
    </source>
</evidence>
<keyword evidence="1" id="KW-1133">Transmembrane helix</keyword>
<protein>
    <submittedName>
        <fullName evidence="2">Uncharacterized protein</fullName>
    </submittedName>
</protein>
<name>A0A9D9DN29_9BACT</name>
<comment type="caution">
    <text evidence="2">The sequence shown here is derived from an EMBL/GenBank/DDBJ whole genome shotgun (WGS) entry which is preliminary data.</text>
</comment>
<organism evidence="2 3">
    <name type="scientific">Candidatus Scatousia excrementipullorum</name>
    <dbReference type="NCBI Taxonomy" id="2840936"/>
    <lineage>
        <taxon>Bacteria</taxon>
        <taxon>Candidatus Scatousia</taxon>
    </lineage>
</organism>
<dbReference type="Proteomes" id="UP000823632">
    <property type="component" value="Unassembled WGS sequence"/>
</dbReference>
<reference evidence="2" key="1">
    <citation type="submission" date="2020-10" db="EMBL/GenBank/DDBJ databases">
        <authorList>
            <person name="Gilroy R."/>
        </authorList>
    </citation>
    <scope>NUCLEOTIDE SEQUENCE</scope>
    <source>
        <strain evidence="2">10192</strain>
    </source>
</reference>
<evidence type="ECO:0000313" key="2">
    <source>
        <dbReference type="EMBL" id="MBO8430391.1"/>
    </source>
</evidence>
<keyword evidence="1" id="KW-0812">Transmembrane</keyword>
<accession>A0A9D9DN29</accession>
<reference evidence="2" key="2">
    <citation type="journal article" date="2021" name="PeerJ">
        <title>Extensive microbial diversity within the chicken gut microbiome revealed by metagenomics and culture.</title>
        <authorList>
            <person name="Gilroy R."/>
            <person name="Ravi A."/>
            <person name="Getino M."/>
            <person name="Pursley I."/>
            <person name="Horton D.L."/>
            <person name="Alikhan N.F."/>
            <person name="Baker D."/>
            <person name="Gharbi K."/>
            <person name="Hall N."/>
            <person name="Watson M."/>
            <person name="Adriaenssens E.M."/>
            <person name="Foster-Nyarko E."/>
            <person name="Jarju S."/>
            <person name="Secka A."/>
            <person name="Antonio M."/>
            <person name="Oren A."/>
            <person name="Chaudhuri R.R."/>
            <person name="La Ragione R."/>
            <person name="Hildebrand F."/>
            <person name="Pallen M.J."/>
        </authorList>
    </citation>
    <scope>NUCLEOTIDE SEQUENCE</scope>
    <source>
        <strain evidence="2">10192</strain>
    </source>
</reference>
<sequence>MKVNAITFTEANTNQIQNRNKTDKKRFFSNPSTGDVIYAGLSAAAILGLTAVVVAKQGKIETLRKVIKDDAAISLRKTISNSGEGVEKLLPYKTEKLTENKLYKAFKETGNTFINFLKNTKENAQNIKNFLFSVTADEKAGQDFVKEMLQNPRENVEKLRVLTNKIGGENNLLEWLQAPNGYNDAYGKYIKNLIGNPARKMEDLLSISPNWFLKEFQDIAKSYSFTFGKLPEEFTGIGDYSHFVHWLNNMNFAEKETKMLEYSGKFMHVTRINKGLSGKAPYIIEFNKGKPNEKAFVLKAQQSWGCDTPYAKENLCYKSDSAFMNAQMDYYLTLHNCENSPRFYFYDYNSNSGLYEFQTGKEVHGIENILDANKRLKDMNSLGIYYNDACSCNFIEKDGILKVIDIGDSSFIDPLRPGAKGYNMQTPNWCGVGLPNLSMMLKD</sequence>
<dbReference type="AlphaFoldDB" id="A0A9D9DN29"/>